<evidence type="ECO:0000256" key="2">
    <source>
        <dbReference type="ARBA" id="ARBA00024228"/>
    </source>
</evidence>
<organism evidence="4 5">
    <name type="scientific">Schistosoma rodhaini</name>
    <dbReference type="NCBI Taxonomy" id="6188"/>
    <lineage>
        <taxon>Eukaryota</taxon>
        <taxon>Metazoa</taxon>
        <taxon>Spiralia</taxon>
        <taxon>Lophotrochozoa</taxon>
        <taxon>Platyhelminthes</taxon>
        <taxon>Trematoda</taxon>
        <taxon>Digenea</taxon>
        <taxon>Strigeidida</taxon>
        <taxon>Schistosomatoidea</taxon>
        <taxon>Schistosomatidae</taxon>
        <taxon>Schistosoma</taxon>
    </lineage>
</organism>
<dbReference type="Proteomes" id="UP000050792">
    <property type="component" value="Unassembled WGS sequence"/>
</dbReference>
<evidence type="ECO:0000313" key="4">
    <source>
        <dbReference type="Proteomes" id="UP000050792"/>
    </source>
</evidence>
<evidence type="ECO:0000313" key="5">
    <source>
        <dbReference type="WBParaSite" id="SRDH1_86360.1"/>
    </source>
</evidence>
<proteinExistence type="inferred from homology"/>
<dbReference type="PANTHER" id="PTHR31905">
    <property type="entry name" value="COILED-COIL DOMAIN-CONTAINING PROTEIN 58"/>
    <property type="match status" value="1"/>
</dbReference>
<name>A0A183RC86_9TREM</name>
<reference evidence="4" key="1">
    <citation type="submission" date="2022-06" db="EMBL/GenBank/DDBJ databases">
        <authorList>
            <person name="Berger JAMES D."/>
            <person name="Berger JAMES D."/>
        </authorList>
    </citation>
    <scope>NUCLEOTIDE SEQUENCE [LARGE SCALE GENOMIC DNA]</scope>
</reference>
<dbReference type="Pfam" id="PF09774">
    <property type="entry name" value="MIX23"/>
    <property type="match status" value="1"/>
</dbReference>
<protein>
    <recommendedName>
        <fullName evidence="2">Protein MIX23</fullName>
    </recommendedName>
    <alternativeName>
        <fullName evidence="3">Coiled-coil domain-containing protein 58</fullName>
    </alternativeName>
</protein>
<evidence type="ECO:0000256" key="1">
    <source>
        <dbReference type="ARBA" id="ARBA00024204"/>
    </source>
</evidence>
<dbReference type="PANTHER" id="PTHR31905:SF2">
    <property type="entry name" value="PROTEIN MIX23"/>
    <property type="match status" value="1"/>
</dbReference>
<dbReference type="InterPro" id="IPR019171">
    <property type="entry name" value="MIX23"/>
</dbReference>
<evidence type="ECO:0000256" key="3">
    <source>
        <dbReference type="ARBA" id="ARBA00030733"/>
    </source>
</evidence>
<dbReference type="AlphaFoldDB" id="A0A183RC86"/>
<dbReference type="WBParaSite" id="SRDH1_86360.1">
    <property type="protein sequence ID" value="SRDH1_86360.1"/>
    <property type="gene ID" value="SRDH1_86360"/>
</dbReference>
<comment type="similarity">
    <text evidence="1">Belongs to the MIX23 family.</text>
</comment>
<sequence>MSSNALPCDDFLQSARLLNLWRKSDDRVRYELNSELPTASFLNKVDYTSKCNTFVNKMLSYHEKRTNAIKDCIKLTSERLIALQRSSELSSNECNKEVTRNIQKKQLLLRQFQTELLNEEVIQTSAFKVIYERCREHFRHPVFDKFRDYDL</sequence>
<dbReference type="GO" id="GO:0005758">
    <property type="term" value="C:mitochondrial intermembrane space"/>
    <property type="evidence" value="ECO:0007669"/>
    <property type="project" value="InterPro"/>
</dbReference>
<keyword evidence="4" id="KW-1185">Reference proteome</keyword>
<accession>A0A183RC86</accession>
<reference evidence="5" key="2">
    <citation type="submission" date="2023-11" db="UniProtKB">
        <authorList>
            <consortium name="WormBaseParasite"/>
        </authorList>
    </citation>
    <scope>IDENTIFICATION</scope>
</reference>